<dbReference type="AlphaFoldDB" id="A0A9E7F0W2"/>
<protein>
    <submittedName>
        <fullName evidence="1">Uncharacterized protein</fullName>
    </submittedName>
</protein>
<gene>
    <name evidence="1" type="ORF">MUK42_26584</name>
</gene>
<evidence type="ECO:0000313" key="1">
    <source>
        <dbReference type="EMBL" id="URD87694.1"/>
    </source>
</evidence>
<evidence type="ECO:0000313" key="2">
    <source>
        <dbReference type="Proteomes" id="UP001055439"/>
    </source>
</evidence>
<feature type="non-terminal residue" evidence="1">
    <location>
        <position position="1"/>
    </location>
</feature>
<reference evidence="1" key="1">
    <citation type="submission" date="2022-05" db="EMBL/GenBank/DDBJ databases">
        <title>The Musa troglodytarum L. genome provides insights into the mechanism of non-climacteric behaviour and enrichment of carotenoids.</title>
        <authorList>
            <person name="Wang J."/>
        </authorList>
    </citation>
    <scope>NUCLEOTIDE SEQUENCE</scope>
    <source>
        <tissue evidence="1">Leaf</tissue>
    </source>
</reference>
<keyword evidence="2" id="KW-1185">Reference proteome</keyword>
<proteinExistence type="predicted"/>
<sequence length="43" mass="5556">RRHRVASWHPRNRAKQRRRFPWWRHLRRSCRDRVCGRLLHVLS</sequence>
<dbReference type="Proteomes" id="UP001055439">
    <property type="component" value="Chromosome 2"/>
</dbReference>
<accession>A0A9E7F0W2</accession>
<dbReference type="OrthoDB" id="10525323at2759"/>
<organism evidence="1 2">
    <name type="scientific">Musa troglodytarum</name>
    <name type="common">fe'i banana</name>
    <dbReference type="NCBI Taxonomy" id="320322"/>
    <lineage>
        <taxon>Eukaryota</taxon>
        <taxon>Viridiplantae</taxon>
        <taxon>Streptophyta</taxon>
        <taxon>Embryophyta</taxon>
        <taxon>Tracheophyta</taxon>
        <taxon>Spermatophyta</taxon>
        <taxon>Magnoliopsida</taxon>
        <taxon>Liliopsida</taxon>
        <taxon>Zingiberales</taxon>
        <taxon>Musaceae</taxon>
        <taxon>Musa</taxon>
    </lineage>
</organism>
<name>A0A9E7F0W2_9LILI</name>
<dbReference type="EMBL" id="CP097504">
    <property type="protein sequence ID" value="URD87694.1"/>
    <property type="molecule type" value="Genomic_DNA"/>
</dbReference>